<dbReference type="PROSITE" id="PS50110">
    <property type="entry name" value="RESPONSE_REGULATORY"/>
    <property type="match status" value="1"/>
</dbReference>
<evidence type="ECO:0000256" key="7">
    <source>
        <dbReference type="ARBA" id="ARBA00023125"/>
    </source>
</evidence>
<feature type="domain" description="Response regulatory" evidence="14">
    <location>
        <begin position="3"/>
        <end position="116"/>
    </location>
</feature>
<dbReference type="InterPro" id="IPR001867">
    <property type="entry name" value="OmpR/PhoB-type_DNA-bd"/>
</dbReference>
<dbReference type="CDD" id="cd17574">
    <property type="entry name" value="REC_OmpR"/>
    <property type="match status" value="1"/>
</dbReference>
<comment type="caution">
    <text evidence="16">The sequence shown here is derived from an EMBL/GenBank/DDBJ whole genome shotgun (WGS) entry which is preliminary data.</text>
</comment>
<dbReference type="SMART" id="SM00862">
    <property type="entry name" value="Trans_reg_C"/>
    <property type="match status" value="1"/>
</dbReference>
<evidence type="ECO:0000256" key="5">
    <source>
        <dbReference type="ARBA" id="ARBA00023015"/>
    </source>
</evidence>
<dbReference type="Gene3D" id="3.40.50.2300">
    <property type="match status" value="1"/>
</dbReference>
<evidence type="ECO:0000313" key="17">
    <source>
        <dbReference type="Proteomes" id="UP001589609"/>
    </source>
</evidence>
<feature type="modified residue" description="4-aspartylphosphate" evidence="12">
    <location>
        <position position="52"/>
    </location>
</feature>
<keyword evidence="7 13" id="KW-0238">DNA-binding</keyword>
<dbReference type="SUPFAM" id="SSF46894">
    <property type="entry name" value="C-terminal effector domain of the bipartite response regulators"/>
    <property type="match status" value="1"/>
</dbReference>
<dbReference type="SMART" id="SM00448">
    <property type="entry name" value="REC"/>
    <property type="match status" value="1"/>
</dbReference>
<proteinExistence type="predicted"/>
<evidence type="ECO:0000259" key="14">
    <source>
        <dbReference type="PROSITE" id="PS50110"/>
    </source>
</evidence>
<dbReference type="Gene3D" id="1.10.10.10">
    <property type="entry name" value="Winged helix-like DNA-binding domain superfamily/Winged helix DNA-binding domain"/>
    <property type="match status" value="1"/>
</dbReference>
<keyword evidence="6" id="KW-0843">Virulence</keyword>
<dbReference type="CDD" id="cd00383">
    <property type="entry name" value="trans_reg_C"/>
    <property type="match status" value="1"/>
</dbReference>
<dbReference type="InterPro" id="IPR039420">
    <property type="entry name" value="WalR-like"/>
</dbReference>
<organism evidence="16 17">
    <name type="scientific">Ectobacillus funiculus</name>
    <dbReference type="NCBI Taxonomy" id="137993"/>
    <lineage>
        <taxon>Bacteria</taxon>
        <taxon>Bacillati</taxon>
        <taxon>Bacillota</taxon>
        <taxon>Bacilli</taxon>
        <taxon>Bacillales</taxon>
        <taxon>Bacillaceae</taxon>
        <taxon>Ectobacillus</taxon>
    </lineage>
</organism>
<evidence type="ECO:0000256" key="12">
    <source>
        <dbReference type="PROSITE-ProRule" id="PRU00169"/>
    </source>
</evidence>
<keyword evidence="4" id="KW-0902">Two-component regulatory system</keyword>
<evidence type="ECO:0000256" key="6">
    <source>
        <dbReference type="ARBA" id="ARBA00023026"/>
    </source>
</evidence>
<sequence>MIYVLVADDDQYIRELVRYHLQVEGYTVLEAADGEEAVRILETQKIHIAVVDVVMPHKDGYELCQEIRTYYNLPVILLTAKDTLIDKEKGFSAGTDDYLVKPFEPKELIFRVKALLRRYEMVSSDVIPLGDIVIDRKSYEVRCKGQVILLPLKEFEVLFQLGGSPGRSFSREQLIELIWGHDFEGDERTVDVHIKRLRDRLVKRSDHVMISTVRGVGYKLEVLG</sequence>
<dbReference type="InterPro" id="IPR016032">
    <property type="entry name" value="Sig_transdc_resp-reg_C-effctor"/>
</dbReference>
<dbReference type="Proteomes" id="UP001589609">
    <property type="component" value="Unassembled WGS sequence"/>
</dbReference>
<dbReference type="PANTHER" id="PTHR48111:SF49">
    <property type="entry name" value="HEME RESPONSE REGULATOR HSSR"/>
    <property type="match status" value="1"/>
</dbReference>
<evidence type="ECO:0000313" key="16">
    <source>
        <dbReference type="EMBL" id="MFB9759782.1"/>
    </source>
</evidence>
<protein>
    <recommendedName>
        <fullName evidence="11">Heme response regulator HssR</fullName>
    </recommendedName>
</protein>
<feature type="DNA-binding region" description="OmpR/PhoB-type" evidence="13">
    <location>
        <begin position="124"/>
        <end position="222"/>
    </location>
</feature>
<comment type="function">
    <text evidence="10">Member of the two-component regulatory system HssS/HssR involved in intracellular heme homeostasis and tempering of staphylococcal virulence. Phosphorylated HssR binds to a direct repeat sequence within hrtAB promoter and activates the expression of hrtAB, an efflux pump, in response to extracellular heme, hemin, hemoglobin or blood.</text>
</comment>
<gene>
    <name evidence="16" type="ORF">ACFFMS_15370</name>
</gene>
<dbReference type="InterPro" id="IPR001789">
    <property type="entry name" value="Sig_transdc_resp-reg_receiver"/>
</dbReference>
<keyword evidence="8" id="KW-0010">Activator</keyword>
<evidence type="ECO:0000259" key="15">
    <source>
        <dbReference type="PROSITE" id="PS51755"/>
    </source>
</evidence>
<keyword evidence="9" id="KW-0804">Transcription</keyword>
<dbReference type="PROSITE" id="PS51755">
    <property type="entry name" value="OMPR_PHOB"/>
    <property type="match status" value="1"/>
</dbReference>
<dbReference type="SUPFAM" id="SSF52172">
    <property type="entry name" value="CheY-like"/>
    <property type="match status" value="1"/>
</dbReference>
<reference evidence="16 17" key="1">
    <citation type="submission" date="2024-09" db="EMBL/GenBank/DDBJ databases">
        <authorList>
            <person name="Sun Q."/>
            <person name="Mori K."/>
        </authorList>
    </citation>
    <scope>NUCLEOTIDE SEQUENCE [LARGE SCALE GENOMIC DNA]</scope>
    <source>
        <strain evidence="16 17">JCM 11201</strain>
    </source>
</reference>
<dbReference type="EMBL" id="JBHMAF010000091">
    <property type="protein sequence ID" value="MFB9759782.1"/>
    <property type="molecule type" value="Genomic_DNA"/>
</dbReference>
<name>A0ABV5WGP7_9BACI</name>
<feature type="domain" description="OmpR/PhoB-type" evidence="15">
    <location>
        <begin position="124"/>
        <end position="222"/>
    </location>
</feature>
<keyword evidence="3 12" id="KW-0597">Phosphoprotein</keyword>
<dbReference type="InterPro" id="IPR011006">
    <property type="entry name" value="CheY-like_superfamily"/>
</dbReference>
<evidence type="ECO:0000256" key="2">
    <source>
        <dbReference type="ARBA" id="ARBA00022490"/>
    </source>
</evidence>
<evidence type="ECO:0000256" key="9">
    <source>
        <dbReference type="ARBA" id="ARBA00023163"/>
    </source>
</evidence>
<evidence type="ECO:0000256" key="1">
    <source>
        <dbReference type="ARBA" id="ARBA00004496"/>
    </source>
</evidence>
<dbReference type="PANTHER" id="PTHR48111">
    <property type="entry name" value="REGULATOR OF RPOS"/>
    <property type="match status" value="1"/>
</dbReference>
<keyword evidence="2" id="KW-0963">Cytoplasm</keyword>
<evidence type="ECO:0000256" key="3">
    <source>
        <dbReference type="ARBA" id="ARBA00022553"/>
    </source>
</evidence>
<evidence type="ECO:0000256" key="10">
    <source>
        <dbReference type="ARBA" id="ARBA00037471"/>
    </source>
</evidence>
<evidence type="ECO:0000256" key="8">
    <source>
        <dbReference type="ARBA" id="ARBA00023159"/>
    </source>
</evidence>
<dbReference type="RefSeq" id="WP_342047519.1">
    <property type="nucleotide sequence ID" value="NZ_JBHMAF010000091.1"/>
</dbReference>
<keyword evidence="5" id="KW-0805">Transcription regulation</keyword>
<dbReference type="Pfam" id="PF00486">
    <property type="entry name" value="Trans_reg_C"/>
    <property type="match status" value="1"/>
</dbReference>
<accession>A0ABV5WGP7</accession>
<comment type="subcellular location">
    <subcellularLocation>
        <location evidence="1">Cytoplasm</location>
    </subcellularLocation>
</comment>
<evidence type="ECO:0000256" key="4">
    <source>
        <dbReference type="ARBA" id="ARBA00023012"/>
    </source>
</evidence>
<evidence type="ECO:0000256" key="13">
    <source>
        <dbReference type="PROSITE-ProRule" id="PRU01091"/>
    </source>
</evidence>
<dbReference type="InterPro" id="IPR036388">
    <property type="entry name" value="WH-like_DNA-bd_sf"/>
</dbReference>
<evidence type="ECO:0000256" key="11">
    <source>
        <dbReference type="ARBA" id="ARBA00039976"/>
    </source>
</evidence>
<dbReference type="Pfam" id="PF00072">
    <property type="entry name" value="Response_reg"/>
    <property type="match status" value="1"/>
</dbReference>
<keyword evidence="17" id="KW-1185">Reference proteome</keyword>